<dbReference type="Pfam" id="PF20149">
    <property type="entry name" value="DUF6532"/>
    <property type="match status" value="1"/>
</dbReference>
<protein>
    <recommendedName>
        <fullName evidence="1">DUF6532 domain-containing protein</fullName>
    </recommendedName>
</protein>
<dbReference type="InterPro" id="IPR045341">
    <property type="entry name" value="DUF6532"/>
</dbReference>
<accession>A0A0D0BL05</accession>
<evidence type="ECO:0000259" key="1">
    <source>
        <dbReference type="Pfam" id="PF20149"/>
    </source>
</evidence>
<dbReference type="HOGENOM" id="CLU_2475018_0_0_1"/>
<dbReference type="AlphaFoldDB" id="A0A0D0BL05"/>
<dbReference type="Proteomes" id="UP000054538">
    <property type="component" value="Unassembled WGS sequence"/>
</dbReference>
<reference evidence="3" key="2">
    <citation type="submission" date="2015-01" db="EMBL/GenBank/DDBJ databases">
        <title>Evolutionary Origins and Diversification of the Mycorrhizal Mutualists.</title>
        <authorList>
            <consortium name="DOE Joint Genome Institute"/>
            <consortium name="Mycorrhizal Genomics Consortium"/>
            <person name="Kohler A."/>
            <person name="Kuo A."/>
            <person name="Nagy L.G."/>
            <person name="Floudas D."/>
            <person name="Copeland A."/>
            <person name="Barry K.W."/>
            <person name="Cichocki N."/>
            <person name="Veneault-Fourrey C."/>
            <person name="LaButti K."/>
            <person name="Lindquist E.A."/>
            <person name="Lipzen A."/>
            <person name="Lundell T."/>
            <person name="Morin E."/>
            <person name="Murat C."/>
            <person name="Riley R."/>
            <person name="Ohm R."/>
            <person name="Sun H."/>
            <person name="Tunlid A."/>
            <person name="Henrissat B."/>
            <person name="Grigoriev I.V."/>
            <person name="Hibbett D.S."/>
            <person name="Martin F."/>
        </authorList>
    </citation>
    <scope>NUCLEOTIDE SEQUENCE [LARGE SCALE GENOMIC DNA]</scope>
    <source>
        <strain evidence="3">Ve08.2h10</strain>
    </source>
</reference>
<name>A0A0D0BL05_9AGAM</name>
<organism evidence="2 3">
    <name type="scientific">Paxillus rubicundulus Ve08.2h10</name>
    <dbReference type="NCBI Taxonomy" id="930991"/>
    <lineage>
        <taxon>Eukaryota</taxon>
        <taxon>Fungi</taxon>
        <taxon>Dikarya</taxon>
        <taxon>Basidiomycota</taxon>
        <taxon>Agaricomycotina</taxon>
        <taxon>Agaricomycetes</taxon>
        <taxon>Agaricomycetidae</taxon>
        <taxon>Boletales</taxon>
        <taxon>Paxilineae</taxon>
        <taxon>Paxillaceae</taxon>
        <taxon>Paxillus</taxon>
    </lineage>
</organism>
<gene>
    <name evidence="2" type="ORF">PAXRUDRAFT_115295</name>
</gene>
<feature type="domain" description="DUF6532" evidence="1">
    <location>
        <begin position="2"/>
        <end position="84"/>
    </location>
</feature>
<sequence length="88" mass="9922">VWGAATQIRGEIMYKARMAVPLAYGLPGQLKGEELGNILKWLIEEGKMLHPNINVKDRTCADDKPWQHPIFAQLIKAQWWGPKGGGKR</sequence>
<dbReference type="OrthoDB" id="2634476at2759"/>
<keyword evidence="3" id="KW-1185">Reference proteome</keyword>
<feature type="non-terminal residue" evidence="2">
    <location>
        <position position="1"/>
    </location>
</feature>
<dbReference type="EMBL" id="KN830939">
    <property type="protein sequence ID" value="KIK72342.1"/>
    <property type="molecule type" value="Genomic_DNA"/>
</dbReference>
<evidence type="ECO:0000313" key="3">
    <source>
        <dbReference type="Proteomes" id="UP000054538"/>
    </source>
</evidence>
<dbReference type="InParanoid" id="A0A0D0BL05"/>
<proteinExistence type="predicted"/>
<feature type="non-terminal residue" evidence="2">
    <location>
        <position position="88"/>
    </location>
</feature>
<evidence type="ECO:0000313" key="2">
    <source>
        <dbReference type="EMBL" id="KIK72342.1"/>
    </source>
</evidence>
<reference evidence="2 3" key="1">
    <citation type="submission" date="2014-04" db="EMBL/GenBank/DDBJ databases">
        <authorList>
            <consortium name="DOE Joint Genome Institute"/>
            <person name="Kuo A."/>
            <person name="Kohler A."/>
            <person name="Jargeat P."/>
            <person name="Nagy L.G."/>
            <person name="Floudas D."/>
            <person name="Copeland A."/>
            <person name="Barry K.W."/>
            <person name="Cichocki N."/>
            <person name="Veneault-Fourrey C."/>
            <person name="LaButti K."/>
            <person name="Lindquist E.A."/>
            <person name="Lipzen A."/>
            <person name="Lundell T."/>
            <person name="Morin E."/>
            <person name="Murat C."/>
            <person name="Sun H."/>
            <person name="Tunlid A."/>
            <person name="Henrissat B."/>
            <person name="Grigoriev I.V."/>
            <person name="Hibbett D.S."/>
            <person name="Martin F."/>
            <person name="Nordberg H.P."/>
            <person name="Cantor M.N."/>
            <person name="Hua S.X."/>
        </authorList>
    </citation>
    <scope>NUCLEOTIDE SEQUENCE [LARGE SCALE GENOMIC DNA]</scope>
    <source>
        <strain evidence="2 3">Ve08.2h10</strain>
    </source>
</reference>